<accession>A0A0A2MS35</accession>
<dbReference type="InterPro" id="IPR022719">
    <property type="entry name" value="Motility-assoc_prot_GldM_C"/>
</dbReference>
<dbReference type="InterPro" id="IPR048406">
    <property type="entry name" value="GldM_Ig-like-2"/>
</dbReference>
<dbReference type="Pfam" id="PF12081">
    <property type="entry name" value="GldM_1st"/>
    <property type="match status" value="1"/>
</dbReference>
<dbReference type="Pfam" id="PF21602">
    <property type="entry name" value="GldM_3rd"/>
    <property type="match status" value="1"/>
</dbReference>
<dbReference type="RefSeq" id="WP_026990469.1">
    <property type="nucleotide sequence ID" value="NZ_AUGP01000017.1"/>
</dbReference>
<proteinExistence type="predicted"/>
<dbReference type="STRING" id="1121898.GCA_000422725_01601"/>
<dbReference type="NCBIfam" id="TIGR03517">
    <property type="entry name" value="GldM_gliding"/>
    <property type="match status" value="1"/>
</dbReference>
<feature type="domain" description="Gliding motility-associated protein GldM first immunoglobulin-like" evidence="3">
    <location>
        <begin position="230"/>
        <end position="320"/>
    </location>
</feature>
<dbReference type="InterPro" id="IPR022720">
    <property type="entry name" value="Motility-assoc_prot_GldM_N"/>
</dbReference>
<dbReference type="Pfam" id="PF12080">
    <property type="entry name" value="GldM_4th"/>
    <property type="match status" value="1"/>
</dbReference>
<dbReference type="Pfam" id="PF21601">
    <property type="entry name" value="GldM_2nd"/>
    <property type="match status" value="1"/>
</dbReference>
<evidence type="ECO:0000259" key="4">
    <source>
        <dbReference type="Pfam" id="PF21602"/>
    </source>
</evidence>
<keyword evidence="6" id="KW-1185">Reference proteome</keyword>
<name>A0A0A2MS35_9FLAO</name>
<gene>
    <name evidence="5" type="ORF">Q766_04805</name>
</gene>
<evidence type="ECO:0000313" key="6">
    <source>
        <dbReference type="Proteomes" id="UP000030111"/>
    </source>
</evidence>
<feature type="domain" description="Gliding motility-associated protein GldM second immunoglobulin-like" evidence="4">
    <location>
        <begin position="325"/>
        <end position="408"/>
    </location>
</feature>
<evidence type="ECO:0000259" key="1">
    <source>
        <dbReference type="Pfam" id="PF12080"/>
    </source>
</evidence>
<dbReference type="Proteomes" id="UP000030111">
    <property type="component" value="Unassembled WGS sequence"/>
</dbReference>
<dbReference type="eggNOG" id="ENOG502Z7S0">
    <property type="taxonomic scope" value="Bacteria"/>
</dbReference>
<feature type="domain" description="Gliding motility-associated protein GldM C-terminal" evidence="1">
    <location>
        <begin position="411"/>
        <end position="504"/>
    </location>
</feature>
<evidence type="ECO:0000259" key="3">
    <source>
        <dbReference type="Pfam" id="PF21601"/>
    </source>
</evidence>
<dbReference type="AlphaFoldDB" id="A0A0A2MS35"/>
<feature type="domain" description="Gliding motility-associated protein GldM N-terminal" evidence="2">
    <location>
        <begin position="31"/>
        <end position="223"/>
    </location>
</feature>
<evidence type="ECO:0000313" key="5">
    <source>
        <dbReference type="EMBL" id="KGO94248.1"/>
    </source>
</evidence>
<evidence type="ECO:0000259" key="2">
    <source>
        <dbReference type="Pfam" id="PF12081"/>
    </source>
</evidence>
<dbReference type="InterPro" id="IPR019859">
    <property type="entry name" value="Motility-assoc_prot_GldM"/>
</dbReference>
<comment type="caution">
    <text evidence="5">The sequence shown here is derived from an EMBL/GenBank/DDBJ whole genome shotgun (WGS) entry which is preliminary data.</text>
</comment>
<sequence>MAGGKLTPRQKMINLMYLVFIAMLALNMSKEVLSAFGLMNEQFEESNKNATVSNKTLYDGLAAKAGESGGEFAAAKVIADKVKATTAGFTAYIESLKGDITKDIEREEGKLPYEAMDKGDKIDEGWFAGDGYSAKGNEIIATIEKYKSDIKTAVGNNPKYKSIISEVDSKFSTADVKDGEGVTKKYLDYHYKGFPSIASLTKLSALQNSANVIETNVYNAALGNAAISTASMSKYTAIVVLDKNAYFQGEQVTGKVVLGRYDPDTKPTSFKGPGKLENGQAIINMTAGGIGEQNINGEFTFLEDGKTIPLKFEGKYVVVPRPNEATISADKMNSVYRGVDNPMTISFAGISDNAVTANASGGSFRKGSKPGQYNWNVSSASGTTAVVNVTGKMSDGKSVTSKKTFNVRPIPAPVPSLRGKAGSGKGNKNDLSSSTIAIAFPDFVFDVQTSVKSFEVYVPGSPAMIVNGNRFDSKALAAIAKTRRGDVVTINNVEFDLVGAGGYKPPRSSSFAWEVQ</sequence>
<dbReference type="InterPro" id="IPR048405">
    <property type="entry name" value="GldM_Ig-like-1"/>
</dbReference>
<protein>
    <submittedName>
        <fullName evidence="5">Gliding motility protein GldM</fullName>
    </submittedName>
</protein>
<reference evidence="5 6" key="1">
    <citation type="submission" date="2013-09" db="EMBL/GenBank/DDBJ databases">
        <authorList>
            <person name="Zeng Z."/>
            <person name="Chen C."/>
        </authorList>
    </citation>
    <scope>NUCLEOTIDE SEQUENCE [LARGE SCALE GENOMIC DNA]</scope>
    <source>
        <strain evidence="5 6">WB 4.1-42</strain>
    </source>
</reference>
<dbReference type="EMBL" id="JRLY01000002">
    <property type="protein sequence ID" value="KGO94248.1"/>
    <property type="molecule type" value="Genomic_DNA"/>
</dbReference>
<dbReference type="OrthoDB" id="1490890at2"/>
<organism evidence="5 6">
    <name type="scientific">Flavobacterium subsaxonicum WB 4.1-42 = DSM 21790</name>
    <dbReference type="NCBI Taxonomy" id="1121898"/>
    <lineage>
        <taxon>Bacteria</taxon>
        <taxon>Pseudomonadati</taxon>
        <taxon>Bacteroidota</taxon>
        <taxon>Flavobacteriia</taxon>
        <taxon>Flavobacteriales</taxon>
        <taxon>Flavobacteriaceae</taxon>
        <taxon>Flavobacterium</taxon>
    </lineage>
</organism>